<dbReference type="PROSITE" id="PS50255">
    <property type="entry name" value="CYTOCHROME_B5_2"/>
    <property type="match status" value="1"/>
</dbReference>
<keyword evidence="1 5" id="KW-0349">Heme</keyword>
<dbReference type="GO" id="GO:0020037">
    <property type="term" value="F:heme binding"/>
    <property type="evidence" value="ECO:0007669"/>
    <property type="project" value="UniProtKB-UniRule"/>
</dbReference>
<dbReference type="PANTHER" id="PTHR19359">
    <property type="entry name" value="CYTOCHROME B5"/>
    <property type="match status" value="1"/>
</dbReference>
<gene>
    <name evidence="7" type="ORF">RMAR00112_LOCUS20013</name>
    <name evidence="8" type="ORF">RMAR00112_LOCUS20017</name>
</gene>
<dbReference type="EMBL" id="HBHW01025753">
    <property type="protein sequence ID" value="CAE0052017.1"/>
    <property type="molecule type" value="Transcribed_RNA"/>
</dbReference>
<name>A0A7S2ZVI6_9RHOD</name>
<dbReference type="GO" id="GO:0016020">
    <property type="term" value="C:membrane"/>
    <property type="evidence" value="ECO:0007669"/>
    <property type="project" value="TreeGrafter"/>
</dbReference>
<dbReference type="EMBL" id="HBHW01025749">
    <property type="protein sequence ID" value="CAE0052013.1"/>
    <property type="molecule type" value="Transcribed_RNA"/>
</dbReference>
<proteinExistence type="inferred from homology"/>
<feature type="domain" description="Cytochrome b5 heme-binding" evidence="6">
    <location>
        <begin position="41"/>
        <end position="119"/>
    </location>
</feature>
<evidence type="ECO:0000256" key="4">
    <source>
        <dbReference type="ARBA" id="ARBA00038168"/>
    </source>
</evidence>
<dbReference type="InterPro" id="IPR018506">
    <property type="entry name" value="Cyt_B5_heme-BS"/>
</dbReference>
<dbReference type="AlphaFoldDB" id="A0A7S2ZVI6"/>
<evidence type="ECO:0000313" key="7">
    <source>
        <dbReference type="EMBL" id="CAE0052013.1"/>
    </source>
</evidence>
<dbReference type="InterPro" id="IPR036400">
    <property type="entry name" value="Cyt_B5-like_heme/steroid_sf"/>
</dbReference>
<evidence type="ECO:0000256" key="1">
    <source>
        <dbReference type="ARBA" id="ARBA00022617"/>
    </source>
</evidence>
<dbReference type="InterPro" id="IPR050668">
    <property type="entry name" value="Cytochrome_b5"/>
</dbReference>
<protein>
    <recommendedName>
        <fullName evidence="6">Cytochrome b5 heme-binding domain-containing protein</fullName>
    </recommendedName>
</protein>
<dbReference type="SUPFAM" id="SSF55856">
    <property type="entry name" value="Cytochrome b5-like heme/steroid binding domain"/>
    <property type="match status" value="1"/>
</dbReference>
<evidence type="ECO:0000256" key="5">
    <source>
        <dbReference type="RuleBase" id="RU362121"/>
    </source>
</evidence>
<evidence type="ECO:0000313" key="8">
    <source>
        <dbReference type="EMBL" id="CAE0052017.1"/>
    </source>
</evidence>
<evidence type="ECO:0000256" key="2">
    <source>
        <dbReference type="ARBA" id="ARBA00022723"/>
    </source>
</evidence>
<dbReference type="SMART" id="SM01117">
    <property type="entry name" value="Cyt-b5"/>
    <property type="match status" value="1"/>
</dbReference>
<dbReference type="InterPro" id="IPR001199">
    <property type="entry name" value="Cyt_B5-like_heme/steroid-bd"/>
</dbReference>
<sequence>MTSSLLVFPDNEIKKARVQVKQQQLDQQKKEIDWGRPVETLDEMTWQDVRRRTEEGEILVVIENIVYKVDEFLAHHPGGPQILKFWKGRDASLAFNGETYNHSKAARNLLMNFRLAKLVEKLE</sequence>
<dbReference type="PANTHER" id="PTHR19359:SF14">
    <property type="entry name" value="CYTOCHROME B5 A"/>
    <property type="match status" value="1"/>
</dbReference>
<dbReference type="GO" id="GO:0046872">
    <property type="term" value="F:metal ion binding"/>
    <property type="evidence" value="ECO:0007669"/>
    <property type="project" value="UniProtKB-UniRule"/>
</dbReference>
<evidence type="ECO:0000256" key="3">
    <source>
        <dbReference type="ARBA" id="ARBA00023004"/>
    </source>
</evidence>
<evidence type="ECO:0000259" key="6">
    <source>
        <dbReference type="PROSITE" id="PS50255"/>
    </source>
</evidence>
<keyword evidence="3 5" id="KW-0408">Iron</keyword>
<dbReference type="PROSITE" id="PS00191">
    <property type="entry name" value="CYTOCHROME_B5_1"/>
    <property type="match status" value="1"/>
</dbReference>
<comment type="similarity">
    <text evidence="4 5">Belongs to the cytochrome b5 family.</text>
</comment>
<dbReference type="PRINTS" id="PR00363">
    <property type="entry name" value="CYTOCHROMEB5"/>
</dbReference>
<dbReference type="Pfam" id="PF00173">
    <property type="entry name" value="Cyt-b5"/>
    <property type="match status" value="1"/>
</dbReference>
<accession>A0A7S2ZVI6</accession>
<keyword evidence="2 5" id="KW-0479">Metal-binding</keyword>
<organism evidence="8">
    <name type="scientific">Rhodosorus marinus</name>
    <dbReference type="NCBI Taxonomy" id="101924"/>
    <lineage>
        <taxon>Eukaryota</taxon>
        <taxon>Rhodophyta</taxon>
        <taxon>Stylonematophyceae</taxon>
        <taxon>Stylonematales</taxon>
        <taxon>Stylonemataceae</taxon>
        <taxon>Rhodosorus</taxon>
    </lineage>
</organism>
<dbReference type="Gene3D" id="3.10.120.10">
    <property type="entry name" value="Cytochrome b5-like heme/steroid binding domain"/>
    <property type="match status" value="1"/>
</dbReference>
<reference evidence="8" key="1">
    <citation type="submission" date="2021-01" db="EMBL/GenBank/DDBJ databases">
        <authorList>
            <person name="Corre E."/>
            <person name="Pelletier E."/>
            <person name="Niang G."/>
            <person name="Scheremetjew M."/>
            <person name="Finn R."/>
            <person name="Kale V."/>
            <person name="Holt S."/>
            <person name="Cochrane G."/>
            <person name="Meng A."/>
            <person name="Brown T."/>
            <person name="Cohen L."/>
        </authorList>
    </citation>
    <scope>NUCLEOTIDE SEQUENCE</scope>
    <source>
        <strain evidence="8">CCMP 769</strain>
    </source>
</reference>